<dbReference type="Proteomes" id="UP001501710">
    <property type="component" value="Unassembled WGS sequence"/>
</dbReference>
<protein>
    <recommendedName>
        <fullName evidence="3">DUF3800 domain-containing protein</fullName>
    </recommendedName>
</protein>
<dbReference type="RefSeq" id="WP_344905820.1">
    <property type="nucleotide sequence ID" value="NZ_BAABAS010000026.1"/>
</dbReference>
<evidence type="ECO:0000313" key="2">
    <source>
        <dbReference type="Proteomes" id="UP001501710"/>
    </source>
</evidence>
<accession>A0ABP8CM83</accession>
<evidence type="ECO:0000313" key="1">
    <source>
        <dbReference type="EMBL" id="GAA4241021.1"/>
    </source>
</evidence>
<name>A0ABP8CM83_9ACTN</name>
<keyword evidence="2" id="KW-1185">Reference proteome</keyword>
<organism evidence="1 2">
    <name type="scientific">Actinomadura meridiana</name>
    <dbReference type="NCBI Taxonomy" id="559626"/>
    <lineage>
        <taxon>Bacteria</taxon>
        <taxon>Bacillati</taxon>
        <taxon>Actinomycetota</taxon>
        <taxon>Actinomycetes</taxon>
        <taxon>Streptosporangiales</taxon>
        <taxon>Thermomonosporaceae</taxon>
        <taxon>Actinomadura</taxon>
    </lineage>
</organism>
<evidence type="ECO:0008006" key="3">
    <source>
        <dbReference type="Google" id="ProtNLM"/>
    </source>
</evidence>
<reference evidence="2" key="1">
    <citation type="journal article" date="2019" name="Int. J. Syst. Evol. Microbiol.">
        <title>The Global Catalogue of Microorganisms (GCM) 10K type strain sequencing project: providing services to taxonomists for standard genome sequencing and annotation.</title>
        <authorList>
            <consortium name="The Broad Institute Genomics Platform"/>
            <consortium name="The Broad Institute Genome Sequencing Center for Infectious Disease"/>
            <person name="Wu L."/>
            <person name="Ma J."/>
        </authorList>
    </citation>
    <scope>NUCLEOTIDE SEQUENCE [LARGE SCALE GENOMIC DNA]</scope>
    <source>
        <strain evidence="2">JCM 17440</strain>
    </source>
</reference>
<dbReference type="Pfam" id="PF12686">
    <property type="entry name" value="DUF3800"/>
    <property type="match status" value="1"/>
</dbReference>
<dbReference type="InterPro" id="IPR024524">
    <property type="entry name" value="DUF3800"/>
</dbReference>
<comment type="caution">
    <text evidence="1">The sequence shown here is derived from an EMBL/GenBank/DDBJ whole genome shotgun (WGS) entry which is preliminary data.</text>
</comment>
<proteinExistence type="predicted"/>
<sequence>MYHFYLDESGSENAGILTYSWIAFDAQNADHVNRTWRVAAREPLSRDYGIPVDYPLHARKFIRGSGVKTLDGSRTDRAAACELMLNVLGDCPQLHIGTVYRHTHKKQKAFTSERFALYRDTLAHLDNFLATRKTKAILFVDGKGSRRHREESRALELRNLREPIFKQLGDEQLLQAVDLVAWTSYQHLLRSPGRELVSSWYDTFLRRRDINGRPLMLTPHVPAPRPATNDHSSSTWVSLSGLATA</sequence>
<dbReference type="EMBL" id="BAABAS010000026">
    <property type="protein sequence ID" value="GAA4241021.1"/>
    <property type="molecule type" value="Genomic_DNA"/>
</dbReference>
<gene>
    <name evidence="1" type="ORF">GCM10022254_68200</name>
</gene>